<dbReference type="AlphaFoldDB" id="A0A3N2BAT4"/>
<accession>A0A3N2BAT4</accession>
<reference evidence="1 2" key="1">
    <citation type="submission" date="2018-11" db="EMBL/GenBank/DDBJ databases">
        <title>Sequencing the genomes of 1000 actinobacteria strains.</title>
        <authorList>
            <person name="Klenk H.-P."/>
        </authorList>
    </citation>
    <scope>NUCLEOTIDE SEQUENCE [LARGE SCALE GENOMIC DNA]</scope>
    <source>
        <strain evidence="1 2">DSM 11294</strain>
    </source>
</reference>
<gene>
    <name evidence="1" type="ORF">EDD31_0737</name>
</gene>
<keyword evidence="2" id="KW-1185">Reference proteome</keyword>
<organism evidence="1 2">
    <name type="scientific">Bogoriella caseilytica</name>
    <dbReference type="NCBI Taxonomy" id="56055"/>
    <lineage>
        <taxon>Bacteria</taxon>
        <taxon>Bacillati</taxon>
        <taxon>Actinomycetota</taxon>
        <taxon>Actinomycetes</taxon>
        <taxon>Micrococcales</taxon>
        <taxon>Bogoriellaceae</taxon>
        <taxon>Bogoriella</taxon>
    </lineage>
</organism>
<dbReference type="EMBL" id="RKHK01000001">
    <property type="protein sequence ID" value="ROR72386.1"/>
    <property type="molecule type" value="Genomic_DNA"/>
</dbReference>
<comment type="caution">
    <text evidence="1">The sequence shown here is derived from an EMBL/GenBank/DDBJ whole genome shotgun (WGS) entry which is preliminary data.</text>
</comment>
<dbReference type="RefSeq" id="WP_123302955.1">
    <property type="nucleotide sequence ID" value="NZ_RKHK01000001.1"/>
</dbReference>
<evidence type="ECO:0000313" key="1">
    <source>
        <dbReference type="EMBL" id="ROR72386.1"/>
    </source>
</evidence>
<name>A0A3N2BAT4_9MICO</name>
<sequence length="618" mass="66525">MLAPDTTVLLTDALQPPPEYRVEQAVATTYSLNLTAMLLAPMTFTLGGVEDAGTLASADPVSLLDAVERHVQHTTVFVQAGGIHVPASHSRIHAFLEDSICEVLPPREGHLFHPKIWAVRYIHEHSGALHHRLLISSRNLTLDNSWDTILVLDEDPHGAIPATPAADLIATLPGLATAPLREARRTAITDLAETLRTVSLAAPEPFTGGSLLPLGLDDARTWPFPANPDRILAISPFLSRETLRNLRGAADDATLVSRAESLNLLGRHGLAGWSAHVLHRGVEQTDDDAEPTHALDGFTAVVGEDGDTFSTGLDGLHAKTVVLDLPGGQSMTVTGSANLTTQAWGGGMEMGAVLTGPTTTCGVRAVLGDDDHPGLARVLQPFTPQTENGESDPAIATNRQLEEFHRALARQRPRLEVTPLDEHRVRAHLTWALPDELPGHTRVWLMTVHAQKRPLAASQSWEIDPVNITPYLAVETTAGEGAARVTRRCVLMMRIDGDPLDRRRAALAEILSSSRSVLRYLALLLGLDPQQLSEGAEHAAHRNATGAPAPEGGAAALSPLMLFEPLVRAAARGPQQLASVARQIQELRDMPQAAEVIPAEFLQMWDVVLQTVQARRAP</sequence>
<evidence type="ECO:0000313" key="2">
    <source>
        <dbReference type="Proteomes" id="UP000280668"/>
    </source>
</evidence>
<dbReference type="OrthoDB" id="369674at2"/>
<proteinExistence type="predicted"/>
<protein>
    <submittedName>
        <fullName evidence="1">Uncharacterized protein</fullName>
    </submittedName>
</protein>
<dbReference type="Proteomes" id="UP000280668">
    <property type="component" value="Unassembled WGS sequence"/>
</dbReference>